<keyword evidence="4" id="KW-1185">Reference proteome</keyword>
<proteinExistence type="predicted"/>
<sequence>MKKILVLTIAMFSLLACSSDDENNLDPIVGTWYKFSINEQEVSDCEKNTTITISQNGTFTATYSYYNGENTCLTEETFKGTWTNKGNNNYTTLGEGDDESSKILLKDNNTYQEIFTEDTPDGTTTAITTFKKK</sequence>
<feature type="domain" description="Lipocalin-like" evidence="2">
    <location>
        <begin position="28"/>
        <end position="108"/>
    </location>
</feature>
<feature type="chain" id="PRO_5017580283" evidence="1">
    <location>
        <begin position="19"/>
        <end position="133"/>
    </location>
</feature>
<dbReference type="Pfam" id="PF13648">
    <property type="entry name" value="Lipocalin_4"/>
    <property type="match status" value="1"/>
</dbReference>
<evidence type="ECO:0000259" key="2">
    <source>
        <dbReference type="Pfam" id="PF13648"/>
    </source>
</evidence>
<dbReference type="InterPro" id="IPR024311">
    <property type="entry name" value="Lipocalin-like"/>
</dbReference>
<reference evidence="3 4" key="1">
    <citation type="submission" date="2018-08" db="EMBL/GenBank/DDBJ databases">
        <title>Genomic Encyclopedia of Type Strains, Phase IV (KMG-IV): sequencing the most valuable type-strain genomes for metagenomic binning, comparative biology and taxonomic classification.</title>
        <authorList>
            <person name="Goeker M."/>
        </authorList>
    </citation>
    <scope>NUCLEOTIDE SEQUENCE [LARGE SCALE GENOMIC DNA]</scope>
    <source>
        <strain evidence="3 4">DSM 18841</strain>
    </source>
</reference>
<dbReference type="EMBL" id="QUNS01000004">
    <property type="protein sequence ID" value="REH50636.1"/>
    <property type="molecule type" value="Genomic_DNA"/>
</dbReference>
<evidence type="ECO:0000256" key="1">
    <source>
        <dbReference type="SAM" id="SignalP"/>
    </source>
</evidence>
<dbReference type="PROSITE" id="PS51257">
    <property type="entry name" value="PROKAR_LIPOPROTEIN"/>
    <property type="match status" value="1"/>
</dbReference>
<organism evidence="3 4">
    <name type="scientific">Tenacibaculum gallaicum</name>
    <dbReference type="NCBI Taxonomy" id="561505"/>
    <lineage>
        <taxon>Bacteria</taxon>
        <taxon>Pseudomonadati</taxon>
        <taxon>Bacteroidota</taxon>
        <taxon>Flavobacteriia</taxon>
        <taxon>Flavobacteriales</taxon>
        <taxon>Flavobacteriaceae</taxon>
        <taxon>Tenacibaculum</taxon>
    </lineage>
</organism>
<feature type="signal peptide" evidence="1">
    <location>
        <begin position="1"/>
        <end position="18"/>
    </location>
</feature>
<evidence type="ECO:0000313" key="4">
    <source>
        <dbReference type="Proteomes" id="UP000256884"/>
    </source>
</evidence>
<accession>A0A3E0HWK8</accession>
<name>A0A3E0HWK8_9FLAO</name>
<keyword evidence="1" id="KW-0732">Signal</keyword>
<gene>
    <name evidence="3" type="ORF">C7448_104248</name>
</gene>
<dbReference type="Proteomes" id="UP000256884">
    <property type="component" value="Unassembled WGS sequence"/>
</dbReference>
<dbReference type="OrthoDB" id="1191317at2"/>
<dbReference type="RefSeq" id="WP_115901220.1">
    <property type="nucleotide sequence ID" value="NZ_QUNS01000004.1"/>
</dbReference>
<comment type="caution">
    <text evidence="3">The sequence shown here is derived from an EMBL/GenBank/DDBJ whole genome shotgun (WGS) entry which is preliminary data.</text>
</comment>
<protein>
    <submittedName>
        <fullName evidence="3">Lipocalin-like protein</fullName>
    </submittedName>
</protein>
<dbReference type="AlphaFoldDB" id="A0A3E0HWK8"/>
<evidence type="ECO:0000313" key="3">
    <source>
        <dbReference type="EMBL" id="REH50636.1"/>
    </source>
</evidence>